<dbReference type="InterPro" id="IPR046214">
    <property type="entry name" value="DUF6247"/>
</dbReference>
<organism evidence="1 2">
    <name type="scientific">Actinomadura alba</name>
    <dbReference type="NCBI Taxonomy" id="406431"/>
    <lineage>
        <taxon>Bacteria</taxon>
        <taxon>Bacillati</taxon>
        <taxon>Actinomycetota</taxon>
        <taxon>Actinomycetes</taxon>
        <taxon>Streptosporangiales</taxon>
        <taxon>Thermomonosporaceae</taxon>
        <taxon>Actinomadura</taxon>
    </lineage>
</organism>
<proteinExistence type="predicted"/>
<dbReference type="RefSeq" id="WP_187243696.1">
    <property type="nucleotide sequence ID" value="NZ_BAAAOK010000013.1"/>
</dbReference>
<comment type="caution">
    <text evidence="1">The sequence shown here is derived from an EMBL/GenBank/DDBJ whole genome shotgun (WGS) entry which is preliminary data.</text>
</comment>
<keyword evidence="2" id="KW-1185">Reference proteome</keyword>
<gene>
    <name evidence="1" type="ORF">HKK74_14390</name>
</gene>
<accession>A0ABR7LPT4</accession>
<dbReference type="Pfam" id="PF19760">
    <property type="entry name" value="DUF6247"/>
    <property type="match status" value="1"/>
</dbReference>
<name>A0ABR7LPT4_9ACTN</name>
<reference evidence="1 2" key="1">
    <citation type="submission" date="2020-06" db="EMBL/GenBank/DDBJ databases">
        <title>Actinomadura xiongansis sp. nov., isolated from soil of Baiyangdian.</title>
        <authorList>
            <person name="Zhang X."/>
        </authorList>
    </citation>
    <scope>NUCLEOTIDE SEQUENCE [LARGE SCALE GENOMIC DNA]</scope>
    <source>
        <strain evidence="1 2">HBUM206468</strain>
    </source>
</reference>
<dbReference type="EMBL" id="JABVEC010000009">
    <property type="protein sequence ID" value="MBC6466683.1"/>
    <property type="molecule type" value="Genomic_DNA"/>
</dbReference>
<evidence type="ECO:0000313" key="1">
    <source>
        <dbReference type="EMBL" id="MBC6466683.1"/>
    </source>
</evidence>
<dbReference type="Proteomes" id="UP000805614">
    <property type="component" value="Unassembled WGS sequence"/>
</dbReference>
<evidence type="ECO:0000313" key="2">
    <source>
        <dbReference type="Proteomes" id="UP000805614"/>
    </source>
</evidence>
<sequence length="112" mass="12336">MTSVPEPVTQDPLALARRLNTERSPRIIREALPADQRAKFDDQYRKALAEAAEVYDLTGVHTLIERWLGVAMLHATGRYEAIMATVEAVRAGEVAVAPVDVGRLRALADERG</sequence>
<protein>
    <submittedName>
        <fullName evidence="1">Uncharacterized protein</fullName>
    </submittedName>
</protein>